<evidence type="ECO:0000256" key="2">
    <source>
        <dbReference type="SAM" id="MobiDB-lite"/>
    </source>
</evidence>
<dbReference type="Proteomes" id="UP001175271">
    <property type="component" value="Unassembled WGS sequence"/>
</dbReference>
<organism evidence="3 4">
    <name type="scientific">Steinernema hermaphroditum</name>
    <dbReference type="NCBI Taxonomy" id="289476"/>
    <lineage>
        <taxon>Eukaryota</taxon>
        <taxon>Metazoa</taxon>
        <taxon>Ecdysozoa</taxon>
        <taxon>Nematoda</taxon>
        <taxon>Chromadorea</taxon>
        <taxon>Rhabditida</taxon>
        <taxon>Tylenchina</taxon>
        <taxon>Panagrolaimomorpha</taxon>
        <taxon>Strongyloidoidea</taxon>
        <taxon>Steinernematidae</taxon>
        <taxon>Steinernema</taxon>
    </lineage>
</organism>
<feature type="region of interest" description="Disordered" evidence="2">
    <location>
        <begin position="1"/>
        <end position="39"/>
    </location>
</feature>
<evidence type="ECO:0000256" key="1">
    <source>
        <dbReference type="SAM" id="Coils"/>
    </source>
</evidence>
<protein>
    <submittedName>
        <fullName evidence="3">Uncharacterized protein</fullName>
    </submittedName>
</protein>
<feature type="coiled-coil region" evidence="1">
    <location>
        <begin position="85"/>
        <end position="112"/>
    </location>
</feature>
<feature type="compositionally biased region" description="Basic residues" evidence="2">
    <location>
        <begin position="21"/>
        <end position="33"/>
    </location>
</feature>
<comment type="caution">
    <text evidence="3">The sequence shown here is derived from an EMBL/GenBank/DDBJ whole genome shotgun (WGS) entry which is preliminary data.</text>
</comment>
<keyword evidence="4" id="KW-1185">Reference proteome</keyword>
<sequence length="122" mass="14420">MPAARGRPRFGPDDPRDPNRGNKHVVKTRLKARERRENEKKMLEVAQRCSEQLELMKSENGHLQRRIRQMYETMKGMEAFHDQQMKVFRDKNAALLNENATLRRKVASLEAAHEHPPQFDRM</sequence>
<evidence type="ECO:0000313" key="4">
    <source>
        <dbReference type="Proteomes" id="UP001175271"/>
    </source>
</evidence>
<name>A0AA39I908_9BILA</name>
<keyword evidence="1" id="KW-0175">Coiled coil</keyword>
<evidence type="ECO:0000313" key="3">
    <source>
        <dbReference type="EMBL" id="KAK0418677.1"/>
    </source>
</evidence>
<gene>
    <name evidence="3" type="ORF">QR680_013706</name>
</gene>
<reference evidence="3" key="1">
    <citation type="submission" date="2023-06" db="EMBL/GenBank/DDBJ databases">
        <title>Genomic analysis of the entomopathogenic nematode Steinernema hermaphroditum.</title>
        <authorList>
            <person name="Schwarz E.M."/>
            <person name="Heppert J.K."/>
            <person name="Baniya A."/>
            <person name="Schwartz H.T."/>
            <person name="Tan C.-H."/>
            <person name="Antoshechkin I."/>
            <person name="Sternberg P.W."/>
            <person name="Goodrich-Blair H."/>
            <person name="Dillman A.R."/>
        </authorList>
    </citation>
    <scope>NUCLEOTIDE SEQUENCE</scope>
    <source>
        <strain evidence="3">PS9179</strain>
        <tissue evidence="3">Whole animal</tissue>
    </source>
</reference>
<dbReference type="AlphaFoldDB" id="A0AA39I908"/>
<feature type="compositionally biased region" description="Basic and acidic residues" evidence="2">
    <location>
        <begin position="10"/>
        <end position="20"/>
    </location>
</feature>
<proteinExistence type="predicted"/>
<accession>A0AA39I908</accession>
<dbReference type="EMBL" id="JAUCMV010000002">
    <property type="protein sequence ID" value="KAK0418677.1"/>
    <property type="molecule type" value="Genomic_DNA"/>
</dbReference>